<dbReference type="PANTHER" id="PTHR43459">
    <property type="entry name" value="ENOYL-COA HYDRATASE"/>
    <property type="match status" value="1"/>
</dbReference>
<comment type="similarity">
    <text evidence="1">Belongs to the enoyl-CoA hydratase/isomerase family.</text>
</comment>
<dbReference type="Pfam" id="PF00378">
    <property type="entry name" value="ECH_1"/>
    <property type="match status" value="1"/>
</dbReference>
<dbReference type="InterPro" id="IPR029045">
    <property type="entry name" value="ClpP/crotonase-like_dom_sf"/>
</dbReference>
<dbReference type="EMBL" id="CP045643">
    <property type="protein sequence ID" value="QFZ72913.1"/>
    <property type="molecule type" value="Genomic_DNA"/>
</dbReference>
<organism evidence="2 3">
    <name type="scientific">Streptomyces fagopyri</name>
    <dbReference type="NCBI Taxonomy" id="2662397"/>
    <lineage>
        <taxon>Bacteria</taxon>
        <taxon>Bacillati</taxon>
        <taxon>Actinomycetota</taxon>
        <taxon>Actinomycetes</taxon>
        <taxon>Kitasatosporales</taxon>
        <taxon>Streptomycetaceae</taxon>
        <taxon>Streptomyces</taxon>
    </lineage>
</organism>
<proteinExistence type="inferred from homology"/>
<accession>A0A5Q0L7D8</accession>
<evidence type="ECO:0000256" key="1">
    <source>
        <dbReference type="RuleBase" id="RU003707"/>
    </source>
</evidence>
<evidence type="ECO:0000313" key="3">
    <source>
        <dbReference type="Proteomes" id="UP000326179"/>
    </source>
</evidence>
<keyword evidence="3" id="KW-1185">Reference proteome</keyword>
<dbReference type="PROSITE" id="PS00166">
    <property type="entry name" value="ENOYL_COA_HYDRATASE"/>
    <property type="match status" value="1"/>
</dbReference>
<reference evidence="2 3" key="1">
    <citation type="submission" date="2019-10" db="EMBL/GenBank/DDBJ databases">
        <title>A novel species.</title>
        <authorList>
            <person name="Gao J."/>
        </authorList>
    </citation>
    <scope>NUCLEOTIDE SEQUENCE [LARGE SCALE GENOMIC DNA]</scope>
    <source>
        <strain evidence="2 3">QMT-28</strain>
    </source>
</reference>
<gene>
    <name evidence="2" type="ORF">GFH48_06200</name>
</gene>
<dbReference type="Gene3D" id="3.90.226.10">
    <property type="entry name" value="2-enoyl-CoA Hydratase, Chain A, domain 1"/>
    <property type="match status" value="1"/>
</dbReference>
<dbReference type="GO" id="GO:0016853">
    <property type="term" value="F:isomerase activity"/>
    <property type="evidence" value="ECO:0007669"/>
    <property type="project" value="UniProtKB-KW"/>
</dbReference>
<protein>
    <submittedName>
        <fullName evidence="2">Enoyl-CoA hydratase/isomerase family protein</fullName>
    </submittedName>
</protein>
<sequence length="282" mass="31329">MDSPTTFALTEHSPALWRVTFDNPPVNLVDAAMTRELGALLTRAEESDTLAVIVFDSADPDFYLAHFDLSDENESKRALAHPEEIHPWTRVLTRLMTLPVVTIASVRGRARGAGSEFLLATDIRFASREKAVIGQFEIGMSAVPGGGPATLLPGLVGRGRTFEILFGGLDYDGALAERYGYMNRAFPDAELDAFVDDFASRVAQFDLHTIRDIKHFVNLATKRPDSELKDQMDAFWAATNRPAQQHVAKHLFEAGLQQRSDLERDLPQWVTRFQCRPGADGE</sequence>
<dbReference type="InterPro" id="IPR018376">
    <property type="entry name" value="Enoyl-CoA_hyd/isom_CS"/>
</dbReference>
<evidence type="ECO:0000313" key="2">
    <source>
        <dbReference type="EMBL" id="QFZ72913.1"/>
    </source>
</evidence>
<dbReference type="SUPFAM" id="SSF52096">
    <property type="entry name" value="ClpP/crotonase"/>
    <property type="match status" value="1"/>
</dbReference>
<dbReference type="KEGG" id="sfy:GFH48_06200"/>
<dbReference type="AlphaFoldDB" id="A0A5Q0L7D8"/>
<dbReference type="Proteomes" id="UP000326179">
    <property type="component" value="Chromosome"/>
</dbReference>
<name>A0A5Q0L7D8_9ACTN</name>
<keyword evidence="2" id="KW-0413">Isomerase</keyword>
<dbReference type="CDD" id="cd06558">
    <property type="entry name" value="crotonase-like"/>
    <property type="match status" value="1"/>
</dbReference>
<dbReference type="RefSeq" id="WP_153287279.1">
    <property type="nucleotide sequence ID" value="NZ_CP045643.1"/>
</dbReference>
<dbReference type="InterPro" id="IPR001753">
    <property type="entry name" value="Enoyl-CoA_hydra/iso"/>
</dbReference>
<dbReference type="PANTHER" id="PTHR43459:SF1">
    <property type="entry name" value="EG:BACN32G11.4 PROTEIN"/>
    <property type="match status" value="1"/>
</dbReference>